<dbReference type="Gene3D" id="3.40.395.10">
    <property type="entry name" value="Adenoviral Proteinase, Chain A"/>
    <property type="match status" value="1"/>
</dbReference>
<dbReference type="GeneID" id="64631488"/>
<protein>
    <recommendedName>
        <fullName evidence="3">Ubiquitin-like protease family profile domain-containing protein</fullName>
    </recommendedName>
</protein>
<dbReference type="Proteomes" id="UP000807769">
    <property type="component" value="Unassembled WGS sequence"/>
</dbReference>
<proteinExistence type="predicted"/>
<dbReference type="AlphaFoldDB" id="A0A9P7ASS6"/>
<gene>
    <name evidence="1" type="ORF">BJ212DRAFT_1410038</name>
</gene>
<comment type="caution">
    <text evidence="1">The sequence shown here is derived from an EMBL/GenBank/DDBJ whole genome shotgun (WGS) entry which is preliminary data.</text>
</comment>
<evidence type="ECO:0000313" key="1">
    <source>
        <dbReference type="EMBL" id="KAG1795824.1"/>
    </source>
</evidence>
<accession>A0A9P7ASS6</accession>
<sequence>MNELDLVCPPIFHPHEWIGKGHKYDLKKLPQSVVFARSAALEIPQGHIHHIPSRDLSVHDFLQLSLPAPSSTIVSVKVNCWFSHDPPDIDLSYLKTRPIPSERVLAEINSAISQAWLDGAQSLADPRYNDGRDRLPLWALTWWREFATTVRHQTAWRKCEEWLTKESKTAEAVILMMEAHNLLAVLPWRADTGWRSSTLELTHLLGTDWISDELEDMMMAHLGRRARARFLHARILIGSALLGQAVMGATSTHDKSSVKIPLLERYHTQIVSLNYQKLFFPVHVQENHWIAAGVDFDTKTISIDAIAGVSYLGVQIYQQHFHRHFRSIPDATAMFQCNHFAFLPSAAFLCLLSSKPNLTRSGLELAPADLTDFNILSTALPQLAEAAKLFRKRTSGNGATQRDEEGDF</sequence>
<evidence type="ECO:0008006" key="3">
    <source>
        <dbReference type="Google" id="ProtNLM"/>
    </source>
</evidence>
<organism evidence="1 2">
    <name type="scientific">Suillus subaureus</name>
    <dbReference type="NCBI Taxonomy" id="48587"/>
    <lineage>
        <taxon>Eukaryota</taxon>
        <taxon>Fungi</taxon>
        <taxon>Dikarya</taxon>
        <taxon>Basidiomycota</taxon>
        <taxon>Agaricomycotina</taxon>
        <taxon>Agaricomycetes</taxon>
        <taxon>Agaricomycetidae</taxon>
        <taxon>Boletales</taxon>
        <taxon>Suillineae</taxon>
        <taxon>Suillaceae</taxon>
        <taxon>Suillus</taxon>
    </lineage>
</organism>
<dbReference type="SUPFAM" id="SSF54001">
    <property type="entry name" value="Cysteine proteinases"/>
    <property type="match status" value="1"/>
</dbReference>
<dbReference type="RefSeq" id="XP_041185263.1">
    <property type="nucleotide sequence ID" value="XM_041337472.1"/>
</dbReference>
<dbReference type="InterPro" id="IPR038765">
    <property type="entry name" value="Papain-like_cys_pep_sf"/>
</dbReference>
<evidence type="ECO:0000313" key="2">
    <source>
        <dbReference type="Proteomes" id="UP000807769"/>
    </source>
</evidence>
<name>A0A9P7ASS6_9AGAM</name>
<reference evidence="1" key="1">
    <citation type="journal article" date="2020" name="New Phytol.">
        <title>Comparative genomics reveals dynamic genome evolution in host specialist ectomycorrhizal fungi.</title>
        <authorList>
            <person name="Lofgren L.A."/>
            <person name="Nguyen N.H."/>
            <person name="Vilgalys R."/>
            <person name="Ruytinx J."/>
            <person name="Liao H.L."/>
            <person name="Branco S."/>
            <person name="Kuo A."/>
            <person name="LaButti K."/>
            <person name="Lipzen A."/>
            <person name="Andreopoulos W."/>
            <person name="Pangilinan J."/>
            <person name="Riley R."/>
            <person name="Hundley H."/>
            <person name="Na H."/>
            <person name="Barry K."/>
            <person name="Grigoriev I.V."/>
            <person name="Stajich J.E."/>
            <person name="Kennedy P.G."/>
        </authorList>
    </citation>
    <scope>NUCLEOTIDE SEQUENCE</scope>
    <source>
        <strain evidence="1">MN1</strain>
    </source>
</reference>
<dbReference type="OrthoDB" id="3258419at2759"/>
<dbReference type="EMBL" id="JABBWG010000303">
    <property type="protein sequence ID" value="KAG1795824.1"/>
    <property type="molecule type" value="Genomic_DNA"/>
</dbReference>
<keyword evidence="2" id="KW-1185">Reference proteome</keyword>